<reference evidence="1" key="1">
    <citation type="submission" date="2022-04" db="EMBL/GenBank/DDBJ databases">
        <title>Hymenobacter sp. isolated from the air.</title>
        <authorList>
            <person name="Won M."/>
            <person name="Lee C.-M."/>
            <person name="Woen H.-Y."/>
            <person name="Kwon S.-W."/>
        </authorList>
    </citation>
    <scope>NUCLEOTIDE SEQUENCE</scope>
    <source>
        <strain evidence="1">5116S-3</strain>
    </source>
</reference>
<gene>
    <name evidence="1" type="ORF">MUN79_15495</name>
</gene>
<dbReference type="EMBL" id="CP095046">
    <property type="protein sequence ID" value="UOQ70166.1"/>
    <property type="molecule type" value="Genomic_DNA"/>
</dbReference>
<keyword evidence="2" id="KW-1185">Reference proteome</keyword>
<sequence length="83" mass="9724">MPLYECVFSTLSIDEQLQALWAEGTYLAARWVEQDRIYLYHMGAFFAEVYCDFDQKKLSTRAFTSPQNLEAYVAYIGLEDLKH</sequence>
<dbReference type="AlphaFoldDB" id="A0A8T9PXP3"/>
<dbReference type="RefSeq" id="WP_244673590.1">
    <property type="nucleotide sequence ID" value="NZ_CP095046.1"/>
</dbReference>
<accession>A0A8T9PXP3</accession>
<proteinExistence type="predicted"/>
<organism evidence="1 2">
    <name type="scientific">Hymenobacter cellulosilyticus</name>
    <dbReference type="NCBI Taxonomy" id="2932248"/>
    <lineage>
        <taxon>Bacteria</taxon>
        <taxon>Pseudomonadati</taxon>
        <taxon>Bacteroidota</taxon>
        <taxon>Cytophagia</taxon>
        <taxon>Cytophagales</taxon>
        <taxon>Hymenobacteraceae</taxon>
        <taxon>Hymenobacter</taxon>
    </lineage>
</organism>
<dbReference type="Proteomes" id="UP000831796">
    <property type="component" value="Chromosome"/>
</dbReference>
<evidence type="ECO:0000313" key="2">
    <source>
        <dbReference type="Proteomes" id="UP000831796"/>
    </source>
</evidence>
<evidence type="ECO:0000313" key="1">
    <source>
        <dbReference type="EMBL" id="UOQ70166.1"/>
    </source>
</evidence>
<dbReference type="KEGG" id="hcu:MUN79_15495"/>
<protein>
    <submittedName>
        <fullName evidence="1">Uncharacterized protein</fullName>
    </submittedName>
</protein>
<name>A0A8T9PXP3_9BACT</name>